<comment type="similarity">
    <text evidence="1 2">Belongs to the glycosyl hydrolase 31 family.</text>
</comment>
<proteinExistence type="inferred from homology"/>
<keyword evidence="2" id="KW-0326">Glycosidase</keyword>
<feature type="domain" description="Glycoside hydrolase family 31 N-terminal" evidence="4">
    <location>
        <begin position="28"/>
        <end position="211"/>
    </location>
</feature>
<dbReference type="InterPro" id="IPR017853">
    <property type="entry name" value="GH"/>
</dbReference>
<dbReference type="InterPro" id="IPR048395">
    <property type="entry name" value="Glyco_hydro_31_C"/>
</dbReference>
<dbReference type="Gene3D" id="2.60.40.1760">
    <property type="entry name" value="glycosyl hydrolase (family 31)"/>
    <property type="match status" value="1"/>
</dbReference>
<reference evidence="7" key="1">
    <citation type="journal article" date="2024" name="J Bioinform Genom">
        <title>Complete genome sequence of the type strain bacterium Sphaerochaeta associata GLS2t (VKM B-2742)t.</title>
        <authorList>
            <person name="Troshina O.Y."/>
            <person name="Tepeeva A.N."/>
            <person name="Arzamasceva V.O."/>
            <person name="Whitman W.B."/>
            <person name="Varghese N."/>
            <person name="Shapiro N."/>
            <person name="Woyke T."/>
            <person name="Kripides N.C."/>
            <person name="Vasilenko O.V."/>
        </authorList>
    </citation>
    <scope>NUCLEOTIDE SEQUENCE [LARGE SCALE GENOMIC DNA]</scope>
    <source>
        <strain evidence="7">GLS2T</strain>
    </source>
</reference>
<sequence>MKHIIHSLSACRFHSPSLVIAKGVGGEIHIQFFTSEIVKVSYQFDHVSIHETFAKASQYITSPSKSLQLDEQISIKEESEAFILTCGLSRVVLEKRYALISIWYAGILQHGGRVGTADTVLPSYQVRCFTKEGSQESFSRFNFPLSEADEFYGLGDKSGLPNRRGRRFSMYNRDSLGYDASNSDPLYKSIPFMIKRNAQTGAMCGLLFDQSLIKLFDLGRESPFFFSVEVEGGPYSYVTFLGDSYHQVLKNYFKVTGFPAFPPLFSFGFFGSSMNYAEPDDAEQRILNYFATIEEHQIPCEGMYVSSGYLKSAEGKRYAFLWNKQKFPDHKAFLTSLSARGYNLCMNIKPGILTSHPWYTELAEKGYFIKDQSGRPYQEFFWGGEASFIDFNNPEAKEWWKSQLKAQYLDHGCTGIWNDNNELELEDVELEAFKTKTLYPIRMAEASYEAFKQEQPRKRPWIYSRSGYAGMQRFARTWSGDNVSDWKTLKYNQYMGQGFSLSGLPYFGHDLGGFFGAFPEEELLVRSAQSAVFQGRFVIHSWREDGNPTEPWSYESALPHIRSLILEHYRFMPYIYTCAFEAAAEGTPIERSLLLEFPDDNNIKGDEINSLFGPHILKVLVTEKGKTNADVYLPQGLWWYSKDGTAFEGGINLELPYPPDGESLWFAKEGSVIPTAPGLTHLQSGVFEKVELLVHPCKTTGKEIHSSYFEDDGSSELAGKQYNLWEFQVTDQSLVITKKVDAIKKQRVFTIKVPEGYTVSQPSFDPDSLKVGESMVVAISG</sequence>
<organism evidence="6 7">
    <name type="scientific">Sphaerochaeta associata</name>
    <dbReference type="NCBI Taxonomy" id="1129264"/>
    <lineage>
        <taxon>Bacteria</taxon>
        <taxon>Pseudomonadati</taxon>
        <taxon>Spirochaetota</taxon>
        <taxon>Spirochaetia</taxon>
        <taxon>Spirochaetales</taxon>
        <taxon>Sphaerochaetaceae</taxon>
        <taxon>Sphaerochaeta</taxon>
    </lineage>
</organism>
<evidence type="ECO:0000259" key="5">
    <source>
        <dbReference type="Pfam" id="PF21365"/>
    </source>
</evidence>
<dbReference type="InterPro" id="IPR011013">
    <property type="entry name" value="Gal_mutarotase_sf_dom"/>
</dbReference>
<gene>
    <name evidence="6" type="ORF">MUG09_02185</name>
</gene>
<dbReference type="GO" id="GO:0016787">
    <property type="term" value="F:hydrolase activity"/>
    <property type="evidence" value="ECO:0007669"/>
    <property type="project" value="UniProtKB-KW"/>
</dbReference>
<protein>
    <submittedName>
        <fullName evidence="6">Glycoside hydrolase</fullName>
    </submittedName>
</protein>
<dbReference type="CDD" id="cd06599">
    <property type="entry name" value="GH31_glycosidase_Aec37"/>
    <property type="match status" value="1"/>
</dbReference>
<dbReference type="EMBL" id="CP094929">
    <property type="protein sequence ID" value="UOM51582.1"/>
    <property type="molecule type" value="Genomic_DNA"/>
</dbReference>
<evidence type="ECO:0000313" key="7">
    <source>
        <dbReference type="Proteomes" id="UP000829708"/>
    </source>
</evidence>
<dbReference type="Pfam" id="PF13802">
    <property type="entry name" value="Gal_mutarotas_2"/>
    <property type="match status" value="1"/>
</dbReference>
<dbReference type="Gene3D" id="3.20.20.80">
    <property type="entry name" value="Glycosidases"/>
    <property type="match status" value="1"/>
</dbReference>
<dbReference type="Pfam" id="PF21365">
    <property type="entry name" value="Glyco_hydro_31_3rd"/>
    <property type="match status" value="1"/>
</dbReference>
<dbReference type="SUPFAM" id="SSF51445">
    <property type="entry name" value="(Trans)glycosidases"/>
    <property type="match status" value="1"/>
</dbReference>
<accession>A0ABY4DF63</accession>
<evidence type="ECO:0000259" key="3">
    <source>
        <dbReference type="Pfam" id="PF01055"/>
    </source>
</evidence>
<evidence type="ECO:0000259" key="4">
    <source>
        <dbReference type="Pfam" id="PF13802"/>
    </source>
</evidence>
<dbReference type="InterPro" id="IPR013780">
    <property type="entry name" value="Glyco_hydro_b"/>
</dbReference>
<keyword evidence="2 6" id="KW-0378">Hydrolase</keyword>
<feature type="domain" description="Glycosyl hydrolase family 31 C-terminal" evidence="5">
    <location>
        <begin position="586"/>
        <end position="673"/>
    </location>
</feature>
<dbReference type="InterPro" id="IPR025887">
    <property type="entry name" value="Glyco_hydro_31_N_dom"/>
</dbReference>
<feature type="domain" description="Glycoside hydrolase family 31 TIM barrel" evidence="3">
    <location>
        <begin position="259"/>
        <end position="577"/>
    </location>
</feature>
<dbReference type="Proteomes" id="UP000829708">
    <property type="component" value="Chromosome"/>
</dbReference>
<dbReference type="SUPFAM" id="SSF74650">
    <property type="entry name" value="Galactose mutarotase-like"/>
    <property type="match status" value="1"/>
</dbReference>
<evidence type="ECO:0000313" key="6">
    <source>
        <dbReference type="EMBL" id="UOM51582.1"/>
    </source>
</evidence>
<dbReference type="CDD" id="cd14752">
    <property type="entry name" value="GH31_N"/>
    <property type="match status" value="1"/>
</dbReference>
<keyword evidence="7" id="KW-1185">Reference proteome</keyword>
<dbReference type="SUPFAM" id="SSF51011">
    <property type="entry name" value="Glycosyl hydrolase domain"/>
    <property type="match status" value="1"/>
</dbReference>
<evidence type="ECO:0000256" key="1">
    <source>
        <dbReference type="ARBA" id="ARBA00007806"/>
    </source>
</evidence>
<name>A0ABY4DF63_9SPIR</name>
<dbReference type="Gene3D" id="2.60.40.1180">
    <property type="entry name" value="Golgi alpha-mannosidase II"/>
    <property type="match status" value="2"/>
</dbReference>
<dbReference type="PANTHER" id="PTHR22762:SF165">
    <property type="entry name" value="PUTATIVE (AFU_ORTHOLOGUE AFUA_1G06560)-RELATED"/>
    <property type="match status" value="1"/>
</dbReference>
<dbReference type="InterPro" id="IPR000322">
    <property type="entry name" value="Glyco_hydro_31_TIM"/>
</dbReference>
<dbReference type="PANTHER" id="PTHR22762">
    <property type="entry name" value="ALPHA-GLUCOSIDASE"/>
    <property type="match status" value="1"/>
</dbReference>
<dbReference type="Pfam" id="PF01055">
    <property type="entry name" value="Glyco_hydro_31_2nd"/>
    <property type="match status" value="1"/>
</dbReference>
<dbReference type="RefSeq" id="WP_244773073.1">
    <property type="nucleotide sequence ID" value="NZ_CP094929.1"/>
</dbReference>
<evidence type="ECO:0000256" key="2">
    <source>
        <dbReference type="RuleBase" id="RU361185"/>
    </source>
</evidence>